<keyword evidence="1" id="KW-0175">Coiled coil</keyword>
<feature type="coiled-coil region" evidence="1">
    <location>
        <begin position="43"/>
        <end position="77"/>
    </location>
</feature>
<protein>
    <submittedName>
        <fullName evidence="4">Uncharacterized protein LOC105891842 isoform X5</fullName>
    </submittedName>
</protein>
<name>A0A6P8G953_CLUHA</name>
<reference evidence="4" key="1">
    <citation type="submission" date="2025-08" db="UniProtKB">
        <authorList>
            <consortium name="RefSeq"/>
        </authorList>
    </citation>
    <scope>IDENTIFICATION</scope>
</reference>
<dbReference type="GeneID" id="105891842"/>
<evidence type="ECO:0000256" key="1">
    <source>
        <dbReference type="SAM" id="Coils"/>
    </source>
</evidence>
<accession>A0A6P8G953</accession>
<proteinExistence type="predicted"/>
<dbReference type="Proteomes" id="UP000515152">
    <property type="component" value="Chromosome 11"/>
</dbReference>
<keyword evidence="3" id="KW-1185">Reference proteome</keyword>
<evidence type="ECO:0000313" key="4">
    <source>
        <dbReference type="RefSeq" id="XP_031432087.1"/>
    </source>
</evidence>
<feature type="region of interest" description="Disordered" evidence="2">
    <location>
        <begin position="293"/>
        <end position="321"/>
    </location>
</feature>
<gene>
    <name evidence="4" type="primary">LOC105891842</name>
</gene>
<dbReference type="AlphaFoldDB" id="A0A6P8G953"/>
<sequence>MNSEGHQMCLIRSEEEARVIEIAVRTAVLSVVEVINDINKTRLHEYQKEVAEKDKENAHLKAEVNKAVKELAFLRQLVGFREQGERSVRNASTGTQVSGNKLSVETSCCVEDGTVNKGVTTVQSSVKQSKSHSIDIQIECSSEETTAVQDDSAAGSSNPNGHFCAPSEYSEDYTDFTAAVNFPVVKEEPPSRDSVYIKFEVKEENPCTDQDDDSSPSCLLEREPLENYHFHHHRDSTFGTRTIKRCDDRERQRRYRERIRADPEKQQAYLERDRLRYQQRKKLICDLPEQIQTQKRAAWREAARRSRAKKKSHPTDWPEPL</sequence>
<evidence type="ECO:0000313" key="3">
    <source>
        <dbReference type="Proteomes" id="UP000515152"/>
    </source>
</evidence>
<evidence type="ECO:0000256" key="2">
    <source>
        <dbReference type="SAM" id="MobiDB-lite"/>
    </source>
</evidence>
<organism evidence="3 4">
    <name type="scientific">Clupea harengus</name>
    <name type="common">Atlantic herring</name>
    <dbReference type="NCBI Taxonomy" id="7950"/>
    <lineage>
        <taxon>Eukaryota</taxon>
        <taxon>Metazoa</taxon>
        <taxon>Chordata</taxon>
        <taxon>Craniata</taxon>
        <taxon>Vertebrata</taxon>
        <taxon>Euteleostomi</taxon>
        <taxon>Actinopterygii</taxon>
        <taxon>Neopterygii</taxon>
        <taxon>Teleostei</taxon>
        <taxon>Clupei</taxon>
        <taxon>Clupeiformes</taxon>
        <taxon>Clupeoidei</taxon>
        <taxon>Clupeidae</taxon>
        <taxon>Clupea</taxon>
    </lineage>
</organism>
<dbReference type="RefSeq" id="XP_031432087.1">
    <property type="nucleotide sequence ID" value="XM_031576227.2"/>
</dbReference>